<dbReference type="GO" id="GO:0015833">
    <property type="term" value="P:peptide transport"/>
    <property type="evidence" value="ECO:0007669"/>
    <property type="project" value="TreeGrafter"/>
</dbReference>
<evidence type="ECO:0000256" key="2">
    <source>
        <dbReference type="SAM" id="SignalP"/>
    </source>
</evidence>
<feature type="signal peptide" evidence="2">
    <location>
        <begin position="1"/>
        <end position="20"/>
    </location>
</feature>
<dbReference type="Pfam" id="PF00496">
    <property type="entry name" value="SBP_bac_5"/>
    <property type="match status" value="1"/>
</dbReference>
<sequence>MQLRFALLLLCSLLTLPLHASPVQTSYVFAQVGTPKYAQDFSHYDYVNPAAPKGGKIVLSVIGTYDNFNRYASRGNPGAGTGTGPLYDSLFTTSDDETSSYYPLIAESARHPADFSWMDVTLNPRARFQDGSPITAEDVAFTFQKFMTEGVPQFRIFYRGVTVTALNRQTVRIRLPAPDKDLMLGLLTLPVISQTFWQTRKFNEPLSQPPLSSGPYRISKWKLGQFIEFSRVNDYWAADLPVNRGRFNFDVMRYDYYLDDNVAFEAFKAGAFDLREETSAKKWATQYLGRHFDDRQIVKETTPNTASIDTRWLALNNEKALFSDRRVRQAMALAFDFEWMNKTLFYQAFKRTGSYFQNTHYAARGLPDAAQLRILTPFAAQLPPEVFSETYVPPQTDGSGYDRTNLLKAMSLLNQAGWHIRNQRLINDKTGQPFSAELLLPAGANSEWALPYQHNLARLGITLTLRQIDSSQYLRRLRSGDYDMVSNIYHAMPTPSRSLQANWQSDYIQSSWNTARVKDPVVDSVVKQIIAHQDDADALLPLGRALDRILLWNAYMIPMWYNAEQRLAFWDKFSHPAVKPAYSTGLDNWWYDVNKAGRLPADKR</sequence>
<dbReference type="eggNOG" id="COG4166">
    <property type="taxonomic scope" value="Bacteria"/>
</dbReference>
<dbReference type="InterPro" id="IPR039424">
    <property type="entry name" value="SBP_5"/>
</dbReference>
<protein>
    <submittedName>
        <fullName evidence="4">ABC-type dipeptide transport system periplasmic component YejA</fullName>
    </submittedName>
</protein>
<dbReference type="SUPFAM" id="SSF53850">
    <property type="entry name" value="Periplasmic binding protein-like II"/>
    <property type="match status" value="1"/>
</dbReference>
<dbReference type="RefSeq" id="WP_014594129.1">
    <property type="nucleotide sequence ID" value="NC_017531.2"/>
</dbReference>
<proteinExistence type="predicted"/>
<keyword evidence="1 2" id="KW-0732">Signal</keyword>
<dbReference type="GO" id="GO:0030288">
    <property type="term" value="C:outer membrane-bounded periplasmic space"/>
    <property type="evidence" value="ECO:0007669"/>
    <property type="project" value="TreeGrafter"/>
</dbReference>
<dbReference type="PIRSF" id="PIRSF002741">
    <property type="entry name" value="MppA"/>
    <property type="match status" value="1"/>
</dbReference>
<dbReference type="Gene3D" id="3.10.105.10">
    <property type="entry name" value="Dipeptide-binding Protein, Domain 3"/>
    <property type="match status" value="1"/>
</dbReference>
<feature type="chain" id="PRO_5002614612" evidence="2">
    <location>
        <begin position="21"/>
        <end position="604"/>
    </location>
</feature>
<dbReference type="PANTHER" id="PTHR30290">
    <property type="entry name" value="PERIPLASMIC BINDING COMPONENT OF ABC TRANSPORTER"/>
    <property type="match status" value="1"/>
</dbReference>
<organism evidence="4 5">
    <name type="scientific">Pantoea ananatis (strain AJ13355)</name>
    <dbReference type="NCBI Taxonomy" id="932677"/>
    <lineage>
        <taxon>Bacteria</taxon>
        <taxon>Pseudomonadati</taxon>
        <taxon>Pseudomonadota</taxon>
        <taxon>Gammaproteobacteria</taxon>
        <taxon>Enterobacterales</taxon>
        <taxon>Erwiniaceae</taxon>
        <taxon>Pantoea</taxon>
    </lineage>
</organism>
<accession>A0A0H3L526</accession>
<evidence type="ECO:0000313" key="4">
    <source>
        <dbReference type="EMBL" id="BAK11944.1"/>
    </source>
</evidence>
<dbReference type="KEGG" id="paj:PAJ_1864"/>
<evidence type="ECO:0000256" key="1">
    <source>
        <dbReference type="ARBA" id="ARBA00022729"/>
    </source>
</evidence>
<dbReference type="PANTHER" id="PTHR30290:SF64">
    <property type="entry name" value="ABC TRANSPORTER PERIPLASMIC BINDING PROTEIN"/>
    <property type="match status" value="1"/>
</dbReference>
<dbReference type="InterPro" id="IPR030678">
    <property type="entry name" value="Peptide/Ni-bd"/>
</dbReference>
<feature type="domain" description="Solute-binding protein family 5" evidence="3">
    <location>
        <begin position="101"/>
        <end position="503"/>
    </location>
</feature>
<dbReference type="EMBL" id="AP012032">
    <property type="protein sequence ID" value="BAK11944.1"/>
    <property type="molecule type" value="Genomic_DNA"/>
</dbReference>
<dbReference type="GO" id="GO:0042884">
    <property type="term" value="P:microcin transport"/>
    <property type="evidence" value="ECO:0007669"/>
    <property type="project" value="TreeGrafter"/>
</dbReference>
<dbReference type="GO" id="GO:0043190">
    <property type="term" value="C:ATP-binding cassette (ABC) transporter complex"/>
    <property type="evidence" value="ECO:0007669"/>
    <property type="project" value="InterPro"/>
</dbReference>
<dbReference type="HOGENOM" id="CLU_023171_0_0_6"/>
<dbReference type="GO" id="GO:1904680">
    <property type="term" value="F:peptide transmembrane transporter activity"/>
    <property type="evidence" value="ECO:0007669"/>
    <property type="project" value="TreeGrafter"/>
</dbReference>
<dbReference type="CDD" id="cd08497">
    <property type="entry name" value="MbnE-like"/>
    <property type="match status" value="1"/>
</dbReference>
<dbReference type="Proteomes" id="UP000006690">
    <property type="component" value="Chromosome"/>
</dbReference>
<dbReference type="Gene3D" id="3.40.190.10">
    <property type="entry name" value="Periplasmic binding protein-like II"/>
    <property type="match status" value="1"/>
</dbReference>
<dbReference type="InterPro" id="IPR000914">
    <property type="entry name" value="SBP_5_dom"/>
</dbReference>
<evidence type="ECO:0000259" key="3">
    <source>
        <dbReference type="Pfam" id="PF00496"/>
    </source>
</evidence>
<dbReference type="OrthoDB" id="9803988at2"/>
<reference evidence="5" key="1">
    <citation type="journal article" date="2012" name="Appl. Microbiol. Biotechnol.">
        <title>The complete genome sequence of Pantoea ananatis AJ13355, an organism with great biotechnological potential.</title>
        <authorList>
            <person name="Hara Y."/>
            <person name="Kadotani N."/>
            <person name="Izui H."/>
            <person name="Katashkina J.I."/>
            <person name="Kuvaeva T.M."/>
            <person name="Andreeva I.G."/>
            <person name="Golubeva L.I."/>
            <person name="Malko D.B."/>
            <person name="Makeev V.J."/>
            <person name="Mashko S.V."/>
            <person name="Kozlov Y.I."/>
        </authorList>
    </citation>
    <scope>NUCLEOTIDE SEQUENCE [LARGE SCALE GENOMIC DNA]</scope>
    <source>
        <strain evidence="5">AJ13355</strain>
    </source>
</reference>
<evidence type="ECO:0000313" key="5">
    <source>
        <dbReference type="Proteomes" id="UP000006690"/>
    </source>
</evidence>
<dbReference type="AlphaFoldDB" id="A0A0H3L526"/>
<name>A0A0H3L526_PANAA</name>
<dbReference type="PATRIC" id="fig|932677.3.peg.2170"/>
<gene>
    <name evidence="4" type="primary">yejA</name>
    <name evidence="4" type="ordered locus">PAJ_1864</name>
</gene>